<dbReference type="AlphaFoldDB" id="A0A3S5AQC6"/>
<dbReference type="SUPFAM" id="SSF63825">
    <property type="entry name" value="YWTD domain"/>
    <property type="match status" value="1"/>
</dbReference>
<name>A0A3S5AQC6_9PLAT</name>
<reference evidence="1" key="1">
    <citation type="submission" date="2018-11" db="EMBL/GenBank/DDBJ databases">
        <authorList>
            <consortium name="Pathogen Informatics"/>
        </authorList>
    </citation>
    <scope>NUCLEOTIDE SEQUENCE</scope>
</reference>
<dbReference type="OrthoDB" id="10046193at2759"/>
<sequence>MYWLCSTAQSMKIEQAGLDGTHRRLLFFDRESSATTLTLDVERQRLYWIFTGQKAISSIDVMGEGLEIFSIPGFFMCDQEKFDKI</sequence>
<evidence type="ECO:0000313" key="1">
    <source>
        <dbReference type="EMBL" id="VEL25766.1"/>
    </source>
</evidence>
<accession>A0A3S5AQC6</accession>
<dbReference type="InterPro" id="IPR011042">
    <property type="entry name" value="6-blade_b-propeller_TolB-like"/>
</dbReference>
<gene>
    <name evidence="1" type="ORF">PXEA_LOCUS19206</name>
</gene>
<dbReference type="Proteomes" id="UP000784294">
    <property type="component" value="Unassembled WGS sequence"/>
</dbReference>
<dbReference type="EMBL" id="CAAALY010076117">
    <property type="protein sequence ID" value="VEL25766.1"/>
    <property type="molecule type" value="Genomic_DNA"/>
</dbReference>
<dbReference type="Gene3D" id="2.120.10.30">
    <property type="entry name" value="TolB, C-terminal domain"/>
    <property type="match status" value="1"/>
</dbReference>
<comment type="caution">
    <text evidence="1">The sequence shown here is derived from an EMBL/GenBank/DDBJ whole genome shotgun (WGS) entry which is preliminary data.</text>
</comment>
<keyword evidence="2" id="KW-1185">Reference proteome</keyword>
<protein>
    <submittedName>
        <fullName evidence="1">Uncharacterized protein</fullName>
    </submittedName>
</protein>
<organism evidence="1 2">
    <name type="scientific">Protopolystoma xenopodis</name>
    <dbReference type="NCBI Taxonomy" id="117903"/>
    <lineage>
        <taxon>Eukaryota</taxon>
        <taxon>Metazoa</taxon>
        <taxon>Spiralia</taxon>
        <taxon>Lophotrochozoa</taxon>
        <taxon>Platyhelminthes</taxon>
        <taxon>Monogenea</taxon>
        <taxon>Polyopisthocotylea</taxon>
        <taxon>Polystomatidea</taxon>
        <taxon>Polystomatidae</taxon>
        <taxon>Protopolystoma</taxon>
    </lineage>
</organism>
<evidence type="ECO:0000313" key="2">
    <source>
        <dbReference type="Proteomes" id="UP000784294"/>
    </source>
</evidence>
<proteinExistence type="predicted"/>